<feature type="compositionally biased region" description="Low complexity" evidence="1">
    <location>
        <begin position="30"/>
        <end position="63"/>
    </location>
</feature>
<reference evidence="2 3" key="1">
    <citation type="submission" date="2019-09" db="EMBL/GenBank/DDBJ databases">
        <title>The hologenome of the rock-dwelling lichen Lasallia pustulata.</title>
        <authorList>
            <person name="Greshake Tzovaras B."/>
            <person name="Segers F."/>
            <person name="Bicker A."/>
            <person name="Dal Grande F."/>
            <person name="Otte J."/>
            <person name="Hankeln T."/>
            <person name="Schmitt I."/>
            <person name="Ebersberger I."/>
        </authorList>
    </citation>
    <scope>NUCLEOTIDE SEQUENCE [LARGE SCALE GENOMIC DNA]</scope>
    <source>
        <strain evidence="2">A1-1</strain>
    </source>
</reference>
<feature type="region of interest" description="Disordered" evidence="1">
    <location>
        <begin position="104"/>
        <end position="155"/>
    </location>
</feature>
<comment type="caution">
    <text evidence="2">The sequence shown here is derived from an EMBL/GenBank/DDBJ whole genome shotgun (WGS) entry which is preliminary data.</text>
</comment>
<accession>A0A5M8PZP5</accession>
<feature type="compositionally biased region" description="Polar residues" evidence="1">
    <location>
        <begin position="9"/>
        <end position="29"/>
    </location>
</feature>
<organism evidence="2 3">
    <name type="scientific">Lasallia pustulata</name>
    <dbReference type="NCBI Taxonomy" id="136370"/>
    <lineage>
        <taxon>Eukaryota</taxon>
        <taxon>Fungi</taxon>
        <taxon>Dikarya</taxon>
        <taxon>Ascomycota</taxon>
        <taxon>Pezizomycotina</taxon>
        <taxon>Lecanoromycetes</taxon>
        <taxon>OSLEUM clade</taxon>
        <taxon>Umbilicariomycetidae</taxon>
        <taxon>Umbilicariales</taxon>
        <taxon>Umbilicariaceae</taxon>
        <taxon>Lasallia</taxon>
    </lineage>
</organism>
<feature type="compositionally biased region" description="Low complexity" evidence="1">
    <location>
        <begin position="131"/>
        <end position="150"/>
    </location>
</feature>
<protein>
    <submittedName>
        <fullName evidence="2">Uncharacterized protein</fullName>
    </submittedName>
</protein>
<sequence length="357" mass="37490">MLALPLRPSANQNPQNRSCTTPPDHSQQGSLSTSSITSTAPAASAAATPAAMSLSMMSSSQPPAKRPKLSVQTSMLPLSLGHKSTTALTLSIATDTPTVSNTYANAFDVPPIHEPKEPARLTRHERPTSPPSSTSSTSSTTTSSSRYTSPFPASIPYTVPMTARSILRNSPLPRRHLSATSARTPKIMFPPVKRVMFHDRLEELIPTPIVDELSDNDTSEDNEDPLVAQREDRGDASEGDDVPSTPVQGRRKRRREWVWTLGPIEVKASPPPPDGDEDAHEGEAPDPGAVATDDGILALDGPGEEGHDGEGAAQNTEDVLSLGSGEEARDGEAAARKTAHVAALGSGLAPASGAVDA</sequence>
<dbReference type="AlphaFoldDB" id="A0A5M8PZP5"/>
<evidence type="ECO:0000313" key="3">
    <source>
        <dbReference type="Proteomes" id="UP000324767"/>
    </source>
</evidence>
<dbReference type="OrthoDB" id="5206740at2759"/>
<evidence type="ECO:0000313" key="2">
    <source>
        <dbReference type="EMBL" id="KAA6414582.1"/>
    </source>
</evidence>
<gene>
    <name evidence="2" type="ORF">FRX48_01332</name>
</gene>
<feature type="compositionally biased region" description="Acidic residues" evidence="1">
    <location>
        <begin position="212"/>
        <end position="224"/>
    </location>
</feature>
<feature type="compositionally biased region" description="Basic and acidic residues" evidence="1">
    <location>
        <begin position="111"/>
        <end position="127"/>
    </location>
</feature>
<dbReference type="EMBL" id="VXIT01000002">
    <property type="protein sequence ID" value="KAA6414582.1"/>
    <property type="molecule type" value="Genomic_DNA"/>
</dbReference>
<feature type="region of interest" description="Disordered" evidence="1">
    <location>
        <begin position="1"/>
        <end position="71"/>
    </location>
</feature>
<dbReference type="Proteomes" id="UP000324767">
    <property type="component" value="Unassembled WGS sequence"/>
</dbReference>
<name>A0A5M8PZP5_9LECA</name>
<feature type="region of interest" description="Disordered" evidence="1">
    <location>
        <begin position="208"/>
        <end position="334"/>
    </location>
</feature>
<evidence type="ECO:0000256" key="1">
    <source>
        <dbReference type="SAM" id="MobiDB-lite"/>
    </source>
</evidence>
<proteinExistence type="predicted"/>